<dbReference type="InterPro" id="IPR011060">
    <property type="entry name" value="RibuloseP-bd_barrel"/>
</dbReference>
<reference evidence="10" key="1">
    <citation type="submission" date="2020-05" db="EMBL/GenBank/DDBJ databases">
        <authorList>
            <person name="Chiriac C."/>
            <person name="Salcher M."/>
            <person name="Ghai R."/>
            <person name="Kavagutti S V."/>
        </authorList>
    </citation>
    <scope>NUCLEOTIDE SEQUENCE</scope>
</reference>
<keyword evidence="6" id="KW-0963">Cytoplasm</keyword>
<evidence type="ECO:0000256" key="3">
    <source>
        <dbReference type="ARBA" id="ARBA00005133"/>
    </source>
</evidence>
<dbReference type="Pfam" id="PF00977">
    <property type="entry name" value="His_biosynth"/>
    <property type="match status" value="1"/>
</dbReference>
<dbReference type="GO" id="GO:0000105">
    <property type="term" value="P:L-histidine biosynthetic process"/>
    <property type="evidence" value="ECO:0007669"/>
    <property type="project" value="UniProtKB-UniPathway"/>
</dbReference>
<accession>A0A6J7G741</accession>
<dbReference type="UniPathway" id="UPA00031">
    <property type="reaction ID" value="UER00009"/>
</dbReference>
<evidence type="ECO:0000256" key="4">
    <source>
        <dbReference type="ARBA" id="ARBA00009667"/>
    </source>
</evidence>
<dbReference type="HAMAP" id="MF_01014">
    <property type="entry name" value="HisA"/>
    <property type="match status" value="1"/>
</dbReference>
<dbReference type="Gene3D" id="3.20.20.70">
    <property type="entry name" value="Aldolase class I"/>
    <property type="match status" value="1"/>
</dbReference>
<dbReference type="InterPro" id="IPR006062">
    <property type="entry name" value="His_biosynth"/>
</dbReference>
<dbReference type="EC" id="5.3.1.16" evidence="5"/>
<dbReference type="SUPFAM" id="SSF51366">
    <property type="entry name" value="Ribulose-phoshate binding barrel"/>
    <property type="match status" value="1"/>
</dbReference>
<dbReference type="PANTHER" id="PTHR43090">
    <property type="entry name" value="1-(5-PHOSPHORIBOSYL)-5-[(5-PHOSPHORIBOSYLAMINO)METHYLIDENEAMINO] IMIDAZOLE-4-CARBOXAMIDE ISOMERASE"/>
    <property type="match status" value="1"/>
</dbReference>
<gene>
    <name evidence="10" type="ORF">UFOPK3608_00302</name>
</gene>
<protein>
    <recommendedName>
        <fullName evidence="5">1-(5-phosphoribosyl)-5-[(5-phosphoribosylamino)methylideneamino]imidazole-4-carboxamideisomerase</fullName>
        <ecNumber evidence="5">5.3.1.16</ecNumber>
    </recommendedName>
</protein>
<evidence type="ECO:0000256" key="2">
    <source>
        <dbReference type="ARBA" id="ARBA00004496"/>
    </source>
</evidence>
<evidence type="ECO:0000256" key="8">
    <source>
        <dbReference type="ARBA" id="ARBA00023102"/>
    </source>
</evidence>
<dbReference type="InterPro" id="IPR044524">
    <property type="entry name" value="Isoase_HisA-like"/>
</dbReference>
<evidence type="ECO:0000256" key="1">
    <source>
        <dbReference type="ARBA" id="ARBA00000901"/>
    </source>
</evidence>
<organism evidence="10">
    <name type="scientific">freshwater metagenome</name>
    <dbReference type="NCBI Taxonomy" id="449393"/>
    <lineage>
        <taxon>unclassified sequences</taxon>
        <taxon>metagenomes</taxon>
        <taxon>ecological metagenomes</taxon>
    </lineage>
</organism>
<sequence length="240" mass="25543">MGLKKIDLLPAVDIKDGLAVRLNKSNIDSIKDYGQPSEVINDFIAAGAKWIHLVDINAAFRSGNNREMIKELIRKIQIPIQLSGGIADQDALDSALSTSAKRINLATSSLLDIEWVKKVLSAHADRISVSLDVSNEVLIARGSGEVLGNVFDFLSILNDVGCKRYVVTDNSADGALTGPNLNLIQKILERTDASIIASGGVGKISDIDDLRHLGVEGVIVGQALYVGAVDLNAALDACSE</sequence>
<dbReference type="GO" id="GO:0000162">
    <property type="term" value="P:L-tryptophan biosynthetic process"/>
    <property type="evidence" value="ECO:0007669"/>
    <property type="project" value="TreeGrafter"/>
</dbReference>
<comment type="pathway">
    <text evidence="3">Amino-acid biosynthesis; L-histidine biosynthesis; L-histidine from 5-phospho-alpha-D-ribose 1-diphosphate: step 4/9.</text>
</comment>
<evidence type="ECO:0000256" key="6">
    <source>
        <dbReference type="ARBA" id="ARBA00022490"/>
    </source>
</evidence>
<comment type="similarity">
    <text evidence="4">Belongs to the HisA/HisF family.</text>
</comment>
<dbReference type="InterPro" id="IPR023016">
    <property type="entry name" value="HisA/PriA"/>
</dbReference>
<dbReference type="GO" id="GO:0005737">
    <property type="term" value="C:cytoplasm"/>
    <property type="evidence" value="ECO:0007669"/>
    <property type="project" value="UniProtKB-SubCell"/>
</dbReference>
<name>A0A6J7G741_9ZZZZ</name>
<evidence type="ECO:0000256" key="9">
    <source>
        <dbReference type="ARBA" id="ARBA00023235"/>
    </source>
</evidence>
<keyword evidence="7" id="KW-0028">Amino-acid biosynthesis</keyword>
<evidence type="ECO:0000256" key="7">
    <source>
        <dbReference type="ARBA" id="ARBA00022605"/>
    </source>
</evidence>
<evidence type="ECO:0000256" key="5">
    <source>
        <dbReference type="ARBA" id="ARBA00012550"/>
    </source>
</evidence>
<dbReference type="InterPro" id="IPR013785">
    <property type="entry name" value="Aldolase_TIM"/>
</dbReference>
<dbReference type="FunFam" id="3.20.20.70:FF:000009">
    <property type="entry name" value="1-(5-phosphoribosyl)-5-[(5-phosphoribosylamino)methylideneamino] imidazole-4-carboxamide isomerase"/>
    <property type="match status" value="1"/>
</dbReference>
<dbReference type="GO" id="GO:0003949">
    <property type="term" value="F:1-(5-phosphoribosyl)-5-[(5-phosphoribosylamino)methylideneamino]imidazole-4-carboxamide isomerase activity"/>
    <property type="evidence" value="ECO:0007669"/>
    <property type="project" value="UniProtKB-EC"/>
</dbReference>
<proteinExistence type="inferred from homology"/>
<comment type="catalytic activity">
    <reaction evidence="1">
        <text>1-(5-phospho-beta-D-ribosyl)-5-[(5-phospho-beta-D-ribosylamino)methylideneamino]imidazole-4-carboxamide = 5-[(5-phospho-1-deoxy-D-ribulos-1-ylimino)methylamino]-1-(5-phospho-beta-D-ribosyl)imidazole-4-carboxamide</text>
        <dbReference type="Rhea" id="RHEA:15469"/>
        <dbReference type="ChEBI" id="CHEBI:58435"/>
        <dbReference type="ChEBI" id="CHEBI:58525"/>
        <dbReference type="EC" id="5.3.1.16"/>
    </reaction>
</comment>
<keyword evidence="8" id="KW-0368">Histidine biosynthesis</keyword>
<dbReference type="EMBL" id="CAFBMP010000008">
    <property type="protein sequence ID" value="CAB4900460.1"/>
    <property type="molecule type" value="Genomic_DNA"/>
</dbReference>
<evidence type="ECO:0000313" key="10">
    <source>
        <dbReference type="EMBL" id="CAB4900460.1"/>
    </source>
</evidence>
<keyword evidence="9" id="KW-0413">Isomerase</keyword>
<comment type="subcellular location">
    <subcellularLocation>
        <location evidence="2">Cytoplasm</location>
    </subcellularLocation>
</comment>
<dbReference type="PANTHER" id="PTHR43090:SF2">
    <property type="entry name" value="1-(5-PHOSPHORIBOSYL)-5-[(5-PHOSPHORIBOSYLAMINO)METHYLIDENEAMINO] IMIDAZOLE-4-CARBOXAMIDE ISOMERASE"/>
    <property type="match status" value="1"/>
</dbReference>
<dbReference type="AlphaFoldDB" id="A0A6J7G741"/>